<dbReference type="Gene3D" id="2.30.30.320">
    <property type="entry name" value="DUF1653-like domain"/>
    <property type="match status" value="1"/>
</dbReference>
<feature type="domain" description="DUF1653" evidence="1">
    <location>
        <begin position="6"/>
        <end position="68"/>
    </location>
</feature>
<dbReference type="RefSeq" id="WP_092857261.1">
    <property type="nucleotide sequence ID" value="NZ_FOYU01000002.1"/>
</dbReference>
<dbReference type="AlphaFoldDB" id="A0A1I6H714"/>
<evidence type="ECO:0000259" key="1">
    <source>
        <dbReference type="Pfam" id="PF07866"/>
    </source>
</evidence>
<keyword evidence="3" id="KW-1185">Reference proteome</keyword>
<accession>A0A1I6H714</accession>
<protein>
    <recommendedName>
        <fullName evidence="1">DUF1653 domain-containing protein</fullName>
    </recommendedName>
</protein>
<dbReference type="InterPro" id="IPR023387">
    <property type="entry name" value="DUF1653-like_dom"/>
</dbReference>
<organism evidence="2 3">
    <name type="scientific">Pseudidiomarina maritima</name>
    <dbReference type="NCBI Taxonomy" id="519453"/>
    <lineage>
        <taxon>Bacteria</taxon>
        <taxon>Pseudomonadati</taxon>
        <taxon>Pseudomonadota</taxon>
        <taxon>Gammaproteobacteria</taxon>
        <taxon>Alteromonadales</taxon>
        <taxon>Idiomarinaceae</taxon>
        <taxon>Pseudidiomarina</taxon>
    </lineage>
</organism>
<dbReference type="Pfam" id="PF07866">
    <property type="entry name" value="DUF1653"/>
    <property type="match status" value="1"/>
</dbReference>
<evidence type="ECO:0000313" key="3">
    <source>
        <dbReference type="Proteomes" id="UP000199424"/>
    </source>
</evidence>
<dbReference type="Proteomes" id="UP000199424">
    <property type="component" value="Unassembled WGS sequence"/>
</dbReference>
<evidence type="ECO:0000313" key="2">
    <source>
        <dbReference type="EMBL" id="SFR50265.1"/>
    </source>
</evidence>
<reference evidence="3" key="1">
    <citation type="submission" date="2016-10" db="EMBL/GenBank/DDBJ databases">
        <authorList>
            <person name="Varghese N."/>
            <person name="Submissions S."/>
        </authorList>
    </citation>
    <scope>NUCLEOTIDE SEQUENCE [LARGE SCALE GENOMIC DNA]</scope>
    <source>
        <strain evidence="3">CGMCC 1.7285</strain>
    </source>
</reference>
<sequence>MKITPGKYQHYKGPMYEVVDTVRHSETEEWMVLYRPLYGDEQGLWVRPYDMFLQSVSVDGLEVPRFKYLGEEWGDEQEISE</sequence>
<gene>
    <name evidence="2" type="ORF">SAMN04488070_1549</name>
</gene>
<dbReference type="InterPro" id="IPR037135">
    <property type="entry name" value="DUF1653-like_dom_sf"/>
</dbReference>
<proteinExistence type="predicted"/>
<dbReference type="EMBL" id="FOYU01000002">
    <property type="protein sequence ID" value="SFR50265.1"/>
    <property type="molecule type" value="Genomic_DNA"/>
</dbReference>
<name>A0A1I6H714_9GAMM</name>